<dbReference type="OrthoDB" id="9812260at2"/>
<reference evidence="6 7" key="1">
    <citation type="submission" date="2016-07" db="EMBL/GenBank/DDBJ databases">
        <authorList>
            <person name="Lefevre C.T."/>
        </authorList>
    </citation>
    <scope>NUCLEOTIDE SEQUENCE [LARGE SCALE GENOMIC DNA]</scope>
    <source>
        <strain evidence="6">PR1</strain>
    </source>
</reference>
<dbReference type="InterPro" id="IPR000160">
    <property type="entry name" value="GGDEF_dom"/>
</dbReference>
<accession>A0A1C3RJZ6</accession>
<evidence type="ECO:0000259" key="4">
    <source>
        <dbReference type="PROSITE" id="PS50110"/>
    </source>
</evidence>
<dbReference type="GO" id="GO:1902201">
    <property type="term" value="P:negative regulation of bacterial-type flagellum-dependent cell motility"/>
    <property type="evidence" value="ECO:0007669"/>
    <property type="project" value="TreeGrafter"/>
</dbReference>
<proteinExistence type="predicted"/>
<dbReference type="GO" id="GO:0005886">
    <property type="term" value="C:plasma membrane"/>
    <property type="evidence" value="ECO:0007669"/>
    <property type="project" value="TreeGrafter"/>
</dbReference>
<dbReference type="GO" id="GO:0052621">
    <property type="term" value="F:diguanylate cyclase activity"/>
    <property type="evidence" value="ECO:0007669"/>
    <property type="project" value="UniProtKB-EC"/>
</dbReference>
<dbReference type="InterPro" id="IPR043128">
    <property type="entry name" value="Rev_trsase/Diguanyl_cyclase"/>
</dbReference>
<dbReference type="GO" id="GO:0043709">
    <property type="term" value="P:cell adhesion involved in single-species biofilm formation"/>
    <property type="evidence" value="ECO:0007669"/>
    <property type="project" value="TreeGrafter"/>
</dbReference>
<evidence type="ECO:0000313" key="7">
    <source>
        <dbReference type="Proteomes" id="UP000231658"/>
    </source>
</evidence>
<dbReference type="NCBIfam" id="TIGR00254">
    <property type="entry name" value="GGDEF"/>
    <property type="match status" value="1"/>
</dbReference>
<dbReference type="PROSITE" id="PS50887">
    <property type="entry name" value="GGDEF"/>
    <property type="match status" value="1"/>
</dbReference>
<comment type="catalytic activity">
    <reaction evidence="2">
        <text>2 GTP = 3',3'-c-di-GMP + 2 diphosphate</text>
        <dbReference type="Rhea" id="RHEA:24898"/>
        <dbReference type="ChEBI" id="CHEBI:33019"/>
        <dbReference type="ChEBI" id="CHEBI:37565"/>
        <dbReference type="ChEBI" id="CHEBI:58805"/>
        <dbReference type="EC" id="2.7.7.65"/>
    </reaction>
</comment>
<dbReference type="PANTHER" id="PTHR45138:SF9">
    <property type="entry name" value="DIGUANYLATE CYCLASE DGCM-RELATED"/>
    <property type="match status" value="1"/>
</dbReference>
<dbReference type="CDD" id="cd01949">
    <property type="entry name" value="GGDEF"/>
    <property type="match status" value="1"/>
</dbReference>
<dbReference type="PROSITE" id="PS50110">
    <property type="entry name" value="RESPONSE_REGULATORY"/>
    <property type="match status" value="2"/>
</dbReference>
<dbReference type="SMART" id="SM00267">
    <property type="entry name" value="GGDEF"/>
    <property type="match status" value="1"/>
</dbReference>
<keyword evidence="3" id="KW-0597">Phosphoprotein</keyword>
<evidence type="ECO:0000256" key="1">
    <source>
        <dbReference type="ARBA" id="ARBA00012528"/>
    </source>
</evidence>
<evidence type="ECO:0000256" key="3">
    <source>
        <dbReference type="PROSITE-ProRule" id="PRU00169"/>
    </source>
</evidence>
<sequence>MTDNKQDIKVLIVEDTQFFRETLKKQIEDKLGFSVITAKTYAEACGLILEHGHEIYLALLDLHLPDAANGEIVDFAIDQKIPCVVVSGHFNESIREELAHKNIIDYVIKKGPVSIDDAVTAVRRIYRNQFVKILIVDDSQTARAQLRYLLSGYRFQILEAADGTDALRVLQEHPDVKLSIIDYNMPNMNGCDLVEEIRLNYSRQNMAIIGISGQGSSLLSTEYIKLGANDFLNKPFLKEEIYCRVTQNLEMLDHIEMLEDALITDHLTGLKNRRYLFERGAIIHNEAKSSGYSCVCAMLDIDKFKQVNDSKGHGAGDIVLKETATILKKRFGEHGVVARFGGDEFCIVMLCEDVEWAKDQFEDLRAEIEGHIIKHFAGPISITTSIGLTAALTDSLENSISIADECLYKSKVMGRNKVTVSR</sequence>
<feature type="modified residue" description="4-aspartylphosphate" evidence="3">
    <location>
        <position position="182"/>
    </location>
</feature>
<dbReference type="Gene3D" id="3.40.50.2300">
    <property type="match status" value="2"/>
</dbReference>
<dbReference type="PANTHER" id="PTHR45138">
    <property type="entry name" value="REGULATORY COMPONENTS OF SENSORY TRANSDUCTION SYSTEM"/>
    <property type="match status" value="1"/>
</dbReference>
<feature type="domain" description="Response regulatory" evidence="4">
    <location>
        <begin position="9"/>
        <end position="124"/>
    </location>
</feature>
<dbReference type="EC" id="2.7.7.65" evidence="1"/>
<feature type="modified residue" description="4-aspartylphosphate" evidence="3">
    <location>
        <position position="61"/>
    </location>
</feature>
<dbReference type="Pfam" id="PF00072">
    <property type="entry name" value="Response_reg"/>
    <property type="match status" value="2"/>
</dbReference>
<dbReference type="RefSeq" id="WP_069189628.1">
    <property type="nucleotide sequence ID" value="NZ_FLYE01000045.1"/>
</dbReference>
<evidence type="ECO:0000313" key="6">
    <source>
        <dbReference type="EMBL" id="SCA57612.1"/>
    </source>
</evidence>
<keyword evidence="7" id="KW-1185">Reference proteome</keyword>
<dbReference type="InterPro" id="IPR001789">
    <property type="entry name" value="Sig_transdc_resp-reg_receiver"/>
</dbReference>
<evidence type="ECO:0000256" key="2">
    <source>
        <dbReference type="ARBA" id="ARBA00034247"/>
    </source>
</evidence>
<name>A0A1C3RJZ6_9PROT</name>
<dbReference type="SMART" id="SM00448">
    <property type="entry name" value="REC"/>
    <property type="match status" value="2"/>
</dbReference>
<gene>
    <name evidence="6" type="ORF">MTBPR1_60125</name>
</gene>
<dbReference type="SUPFAM" id="SSF52172">
    <property type="entry name" value="CheY-like"/>
    <property type="match status" value="2"/>
</dbReference>
<dbReference type="InterPro" id="IPR029787">
    <property type="entry name" value="Nucleotide_cyclase"/>
</dbReference>
<dbReference type="EMBL" id="FLYE01000045">
    <property type="protein sequence ID" value="SCA57612.1"/>
    <property type="molecule type" value="Genomic_DNA"/>
</dbReference>
<dbReference type="CDD" id="cd17544">
    <property type="entry name" value="REC_2_GGDEF"/>
    <property type="match status" value="1"/>
</dbReference>
<feature type="domain" description="Response regulatory" evidence="4">
    <location>
        <begin position="132"/>
        <end position="249"/>
    </location>
</feature>
<dbReference type="Proteomes" id="UP000231658">
    <property type="component" value="Unassembled WGS sequence"/>
</dbReference>
<dbReference type="GO" id="GO:0000160">
    <property type="term" value="P:phosphorelay signal transduction system"/>
    <property type="evidence" value="ECO:0007669"/>
    <property type="project" value="InterPro"/>
</dbReference>
<dbReference type="STRING" id="1867952.MTBPR1_60125"/>
<protein>
    <recommendedName>
        <fullName evidence="1">diguanylate cyclase</fullName>
        <ecNumber evidence="1">2.7.7.65</ecNumber>
    </recommendedName>
</protein>
<dbReference type="InterPro" id="IPR011006">
    <property type="entry name" value="CheY-like_superfamily"/>
</dbReference>
<evidence type="ECO:0000259" key="5">
    <source>
        <dbReference type="PROSITE" id="PS50887"/>
    </source>
</evidence>
<organism evidence="6 7">
    <name type="scientific">Candidatus Terasakiella magnetica</name>
    <dbReference type="NCBI Taxonomy" id="1867952"/>
    <lineage>
        <taxon>Bacteria</taxon>
        <taxon>Pseudomonadati</taxon>
        <taxon>Pseudomonadota</taxon>
        <taxon>Alphaproteobacteria</taxon>
        <taxon>Rhodospirillales</taxon>
        <taxon>Terasakiellaceae</taxon>
        <taxon>Terasakiella</taxon>
    </lineage>
</organism>
<dbReference type="InterPro" id="IPR050469">
    <property type="entry name" value="Diguanylate_Cyclase"/>
</dbReference>
<dbReference type="Gene3D" id="3.30.70.270">
    <property type="match status" value="1"/>
</dbReference>
<dbReference type="Pfam" id="PF00990">
    <property type="entry name" value="GGDEF"/>
    <property type="match status" value="1"/>
</dbReference>
<feature type="domain" description="GGDEF" evidence="5">
    <location>
        <begin position="292"/>
        <end position="422"/>
    </location>
</feature>
<dbReference type="SUPFAM" id="SSF55073">
    <property type="entry name" value="Nucleotide cyclase"/>
    <property type="match status" value="1"/>
</dbReference>
<dbReference type="AlphaFoldDB" id="A0A1C3RJZ6"/>